<proteinExistence type="predicted"/>
<keyword evidence="1" id="KW-0812">Transmembrane</keyword>
<keyword evidence="3" id="KW-1185">Reference proteome</keyword>
<evidence type="ECO:0000256" key="1">
    <source>
        <dbReference type="SAM" id="Phobius"/>
    </source>
</evidence>
<gene>
    <name evidence="2" type="ORF">ABID41_002507</name>
</gene>
<evidence type="ECO:0000313" key="2">
    <source>
        <dbReference type="EMBL" id="MET3527389.1"/>
    </source>
</evidence>
<keyword evidence="1" id="KW-0472">Membrane</keyword>
<organism evidence="2 3">
    <name type="scientific">Phenylobacterium koreense</name>
    <dbReference type="NCBI Taxonomy" id="266125"/>
    <lineage>
        <taxon>Bacteria</taxon>
        <taxon>Pseudomonadati</taxon>
        <taxon>Pseudomonadota</taxon>
        <taxon>Alphaproteobacteria</taxon>
        <taxon>Caulobacterales</taxon>
        <taxon>Caulobacteraceae</taxon>
        <taxon>Phenylobacterium</taxon>
    </lineage>
</organism>
<sequence length="34" mass="3771">MPDEARIVYLLLAAILVAPAAIVAFRRLFGKKDK</sequence>
<dbReference type="Proteomes" id="UP001549110">
    <property type="component" value="Unassembled WGS sequence"/>
</dbReference>
<accession>A0ABV2EK15</accession>
<reference evidence="2 3" key="1">
    <citation type="submission" date="2024-06" db="EMBL/GenBank/DDBJ databases">
        <title>Genomic Encyclopedia of Type Strains, Phase IV (KMG-IV): sequencing the most valuable type-strain genomes for metagenomic binning, comparative biology and taxonomic classification.</title>
        <authorList>
            <person name="Goeker M."/>
        </authorList>
    </citation>
    <scope>NUCLEOTIDE SEQUENCE [LARGE SCALE GENOMIC DNA]</scope>
    <source>
        <strain evidence="2 3">DSM 17809</strain>
    </source>
</reference>
<comment type="caution">
    <text evidence="2">The sequence shown here is derived from an EMBL/GenBank/DDBJ whole genome shotgun (WGS) entry which is preliminary data.</text>
</comment>
<feature type="transmembrane region" description="Helical" evidence="1">
    <location>
        <begin position="6"/>
        <end position="25"/>
    </location>
</feature>
<name>A0ABV2EK15_9CAUL</name>
<keyword evidence="1" id="KW-1133">Transmembrane helix</keyword>
<dbReference type="EMBL" id="JBEPLU010000002">
    <property type="protein sequence ID" value="MET3527389.1"/>
    <property type="molecule type" value="Genomic_DNA"/>
</dbReference>
<protein>
    <submittedName>
        <fullName evidence="2">Uncharacterized protein</fullName>
    </submittedName>
</protein>
<evidence type="ECO:0000313" key="3">
    <source>
        <dbReference type="Proteomes" id="UP001549110"/>
    </source>
</evidence>